<sequence>MYLEIPHFLKSIGVHNAQCIKTVVMGTPFIDRNGPPIIRRKALPGGKESTEWGRAPPSVGKKPNVLRVGWDSGRHLAAYVGHTLDILATQTSVTHLQIYVHPGFEYNHAEVPVALGLERTESQQWMEVPGSNASIWPILKTFLHKHRQIEVAMGWTEYGPSSSLQLMPGYLRMMTNQARHVRKLQQELGLWDVRTLGTLHLYVGTFSTMEARAGHSEDALEDLRFLFQGQKLV</sequence>
<dbReference type="Proteomes" id="UP000800035">
    <property type="component" value="Unassembled WGS sequence"/>
</dbReference>
<dbReference type="AlphaFoldDB" id="A0A6A5TZG2"/>
<keyword evidence="2" id="KW-1185">Reference proteome</keyword>
<evidence type="ECO:0000313" key="1">
    <source>
        <dbReference type="EMBL" id="KAF1957734.1"/>
    </source>
</evidence>
<gene>
    <name evidence="1" type="ORF">CC80DRAFT_32847</name>
</gene>
<organism evidence="1 2">
    <name type="scientific">Byssothecium circinans</name>
    <dbReference type="NCBI Taxonomy" id="147558"/>
    <lineage>
        <taxon>Eukaryota</taxon>
        <taxon>Fungi</taxon>
        <taxon>Dikarya</taxon>
        <taxon>Ascomycota</taxon>
        <taxon>Pezizomycotina</taxon>
        <taxon>Dothideomycetes</taxon>
        <taxon>Pleosporomycetidae</taxon>
        <taxon>Pleosporales</taxon>
        <taxon>Massarineae</taxon>
        <taxon>Massarinaceae</taxon>
        <taxon>Byssothecium</taxon>
    </lineage>
</organism>
<name>A0A6A5TZG2_9PLEO</name>
<accession>A0A6A5TZG2</accession>
<evidence type="ECO:0000313" key="2">
    <source>
        <dbReference type="Proteomes" id="UP000800035"/>
    </source>
</evidence>
<protein>
    <submittedName>
        <fullName evidence="1">Uncharacterized protein</fullName>
    </submittedName>
</protein>
<reference evidence="1" key="1">
    <citation type="journal article" date="2020" name="Stud. Mycol.">
        <title>101 Dothideomycetes genomes: a test case for predicting lifestyles and emergence of pathogens.</title>
        <authorList>
            <person name="Haridas S."/>
            <person name="Albert R."/>
            <person name="Binder M."/>
            <person name="Bloem J."/>
            <person name="Labutti K."/>
            <person name="Salamov A."/>
            <person name="Andreopoulos B."/>
            <person name="Baker S."/>
            <person name="Barry K."/>
            <person name="Bills G."/>
            <person name="Bluhm B."/>
            <person name="Cannon C."/>
            <person name="Castanera R."/>
            <person name="Culley D."/>
            <person name="Daum C."/>
            <person name="Ezra D."/>
            <person name="Gonzalez J."/>
            <person name="Henrissat B."/>
            <person name="Kuo A."/>
            <person name="Liang C."/>
            <person name="Lipzen A."/>
            <person name="Lutzoni F."/>
            <person name="Magnuson J."/>
            <person name="Mondo S."/>
            <person name="Nolan M."/>
            <person name="Ohm R."/>
            <person name="Pangilinan J."/>
            <person name="Park H.-J."/>
            <person name="Ramirez L."/>
            <person name="Alfaro M."/>
            <person name="Sun H."/>
            <person name="Tritt A."/>
            <person name="Yoshinaga Y."/>
            <person name="Zwiers L.-H."/>
            <person name="Turgeon B."/>
            <person name="Goodwin S."/>
            <person name="Spatafora J."/>
            <person name="Crous P."/>
            <person name="Grigoriev I."/>
        </authorList>
    </citation>
    <scope>NUCLEOTIDE SEQUENCE</scope>
    <source>
        <strain evidence="1">CBS 675.92</strain>
    </source>
</reference>
<proteinExistence type="predicted"/>
<dbReference type="EMBL" id="ML976988">
    <property type="protein sequence ID" value="KAF1957734.1"/>
    <property type="molecule type" value="Genomic_DNA"/>
</dbReference>